<sequence length="305" mass="33476">MTRHLTSLYDLNSNELQELLATAADLKSKYKSGERPQLLPGRVLAQLFEKPSLRTRNSFEAAIVNLGGAGIFLTTAEAGLNGRESLKDVATVLSSYSDVITMRTFSHQLIEQFAEFSSCPVINALSDERHPCQALTDLLTIQETRGELRGTHLVFVGDGNNVAMSLAIAAAMTGMKFTLAVPAGYEMPAAFLSDLTQRYPKADVDQVPDPKQAVTSADIVYTDVWASMGQEEDSERRKKAFGAFQVNADLMKLAPSDAKFMHDLPAKRGLEVTDEVMDGGQSIVYQQAENRMHIARGLFAWLLVK</sequence>
<feature type="domain" description="Aspartate/ornithine carbamoyltransferase carbamoyl-P binding" evidence="8">
    <location>
        <begin position="3"/>
        <end position="143"/>
    </location>
</feature>
<dbReference type="GO" id="GO:0042450">
    <property type="term" value="P:L-arginine biosynthetic process via ornithine"/>
    <property type="evidence" value="ECO:0007669"/>
    <property type="project" value="UniProtKB-UniRule"/>
</dbReference>
<dbReference type="GO" id="GO:0016597">
    <property type="term" value="F:amino acid binding"/>
    <property type="evidence" value="ECO:0007669"/>
    <property type="project" value="InterPro"/>
</dbReference>
<dbReference type="GO" id="GO:0004585">
    <property type="term" value="F:ornithine carbamoyltransferase activity"/>
    <property type="evidence" value="ECO:0007669"/>
    <property type="project" value="UniProtKB-UniRule"/>
</dbReference>
<dbReference type="InterPro" id="IPR002292">
    <property type="entry name" value="Orn/put_carbamltrans"/>
</dbReference>
<dbReference type="EC" id="2.1.3.3" evidence="2 5"/>
<keyword evidence="3 6" id="KW-0808">Transferase</keyword>
<dbReference type="GO" id="GO:0019240">
    <property type="term" value="P:citrulline biosynthetic process"/>
    <property type="evidence" value="ECO:0007669"/>
    <property type="project" value="TreeGrafter"/>
</dbReference>
<evidence type="ECO:0000256" key="3">
    <source>
        <dbReference type="ARBA" id="ARBA00022679"/>
    </source>
</evidence>
<dbReference type="FunFam" id="3.40.50.1370:FF:000008">
    <property type="entry name" value="Ornithine carbamoyltransferase"/>
    <property type="match status" value="1"/>
</dbReference>
<dbReference type="PRINTS" id="PR00100">
    <property type="entry name" value="AOTCASE"/>
</dbReference>
<protein>
    <recommendedName>
        <fullName evidence="2 5">Ornithine carbamoyltransferase</fullName>
        <ecNumber evidence="2 5">2.1.3.3</ecNumber>
    </recommendedName>
</protein>
<comment type="similarity">
    <text evidence="1">Belongs to the aspartate/ornithine carbamoyltransferase superfamily. OTCase family.</text>
</comment>
<evidence type="ECO:0000256" key="1">
    <source>
        <dbReference type="ARBA" id="ARBA00007805"/>
    </source>
</evidence>
<dbReference type="AlphaFoldDB" id="A0A1P8WL07"/>
<dbReference type="NCBIfam" id="TIGR00658">
    <property type="entry name" value="orni_carb_tr"/>
    <property type="match status" value="1"/>
</dbReference>
<dbReference type="NCBIfam" id="NF001986">
    <property type="entry name" value="PRK00779.1"/>
    <property type="match status" value="1"/>
</dbReference>
<dbReference type="PANTHER" id="PTHR45753">
    <property type="entry name" value="ORNITHINE CARBAMOYLTRANSFERASE, MITOCHONDRIAL"/>
    <property type="match status" value="1"/>
</dbReference>
<reference evidence="9 10" key="1">
    <citation type="journal article" date="2016" name="Front. Microbiol.">
        <title>Fuerstia marisgermanicae gen. nov., sp. nov., an Unusual Member of the Phylum Planctomycetes from the German Wadden Sea.</title>
        <authorList>
            <person name="Kohn T."/>
            <person name="Heuer A."/>
            <person name="Jogler M."/>
            <person name="Vollmers J."/>
            <person name="Boedeker C."/>
            <person name="Bunk B."/>
            <person name="Rast P."/>
            <person name="Borchert D."/>
            <person name="Glockner I."/>
            <person name="Freese H.M."/>
            <person name="Klenk H.P."/>
            <person name="Overmann J."/>
            <person name="Kaster A.K."/>
            <person name="Rohde M."/>
            <person name="Wiegand S."/>
            <person name="Jogler C."/>
        </authorList>
    </citation>
    <scope>NUCLEOTIDE SEQUENCE [LARGE SCALE GENOMIC DNA]</scope>
    <source>
        <strain evidence="9 10">NH11</strain>
    </source>
</reference>
<dbReference type="STRING" id="1891926.Fuma_04374"/>
<dbReference type="Pfam" id="PF00185">
    <property type="entry name" value="OTCace"/>
    <property type="match status" value="1"/>
</dbReference>
<evidence type="ECO:0000313" key="10">
    <source>
        <dbReference type="Proteomes" id="UP000187735"/>
    </source>
</evidence>
<dbReference type="Gene3D" id="3.40.50.1370">
    <property type="entry name" value="Aspartate/ornithine carbamoyltransferase"/>
    <property type="match status" value="2"/>
</dbReference>
<evidence type="ECO:0000259" key="7">
    <source>
        <dbReference type="Pfam" id="PF00185"/>
    </source>
</evidence>
<evidence type="ECO:0000256" key="4">
    <source>
        <dbReference type="ARBA" id="ARBA00048772"/>
    </source>
</evidence>
<dbReference type="SUPFAM" id="SSF53671">
    <property type="entry name" value="Aspartate/ornithine carbamoyltransferase"/>
    <property type="match status" value="1"/>
</dbReference>
<dbReference type="KEGG" id="fmr:Fuma_04374"/>
<dbReference type="InterPro" id="IPR006130">
    <property type="entry name" value="Asp/Orn_carbamoylTrfase"/>
</dbReference>
<feature type="domain" description="Aspartate/ornithine carbamoyltransferase Asp/Orn-binding" evidence="7">
    <location>
        <begin position="150"/>
        <end position="302"/>
    </location>
</feature>
<comment type="catalytic activity">
    <reaction evidence="4">
        <text>carbamoyl phosphate + L-ornithine = L-citrulline + phosphate + H(+)</text>
        <dbReference type="Rhea" id="RHEA:19513"/>
        <dbReference type="ChEBI" id="CHEBI:15378"/>
        <dbReference type="ChEBI" id="CHEBI:43474"/>
        <dbReference type="ChEBI" id="CHEBI:46911"/>
        <dbReference type="ChEBI" id="CHEBI:57743"/>
        <dbReference type="ChEBI" id="CHEBI:58228"/>
        <dbReference type="EC" id="2.1.3.3"/>
    </reaction>
</comment>
<evidence type="ECO:0000256" key="2">
    <source>
        <dbReference type="ARBA" id="ARBA00013007"/>
    </source>
</evidence>
<dbReference type="InterPro" id="IPR006131">
    <property type="entry name" value="Asp_carbamoyltransf_Asp/Orn-bd"/>
</dbReference>
<dbReference type="PRINTS" id="PR00102">
    <property type="entry name" value="OTCASE"/>
</dbReference>
<dbReference type="Proteomes" id="UP000187735">
    <property type="component" value="Chromosome"/>
</dbReference>
<evidence type="ECO:0000256" key="6">
    <source>
        <dbReference type="RuleBase" id="RU003634"/>
    </source>
</evidence>
<evidence type="ECO:0000313" key="9">
    <source>
        <dbReference type="EMBL" id="APZ94735.1"/>
    </source>
</evidence>
<dbReference type="Pfam" id="PF02729">
    <property type="entry name" value="OTCace_N"/>
    <property type="match status" value="1"/>
</dbReference>
<name>A0A1P8WL07_9PLAN</name>
<dbReference type="EMBL" id="CP017641">
    <property type="protein sequence ID" value="APZ94735.1"/>
    <property type="molecule type" value="Genomic_DNA"/>
</dbReference>
<accession>A0A1P8WL07</accession>
<dbReference type="RefSeq" id="WP_077026005.1">
    <property type="nucleotide sequence ID" value="NZ_CP017641.1"/>
</dbReference>
<dbReference type="PANTHER" id="PTHR45753:SF3">
    <property type="entry name" value="ORNITHINE TRANSCARBAMYLASE, MITOCHONDRIAL"/>
    <property type="match status" value="1"/>
</dbReference>
<dbReference type="InterPro" id="IPR036901">
    <property type="entry name" value="Asp/Orn_carbamoylTrfase_sf"/>
</dbReference>
<organism evidence="9 10">
    <name type="scientific">Fuerstiella marisgermanici</name>
    <dbReference type="NCBI Taxonomy" id="1891926"/>
    <lineage>
        <taxon>Bacteria</taxon>
        <taxon>Pseudomonadati</taxon>
        <taxon>Planctomycetota</taxon>
        <taxon>Planctomycetia</taxon>
        <taxon>Planctomycetales</taxon>
        <taxon>Planctomycetaceae</taxon>
        <taxon>Fuerstiella</taxon>
    </lineage>
</organism>
<keyword evidence="10" id="KW-1185">Reference proteome</keyword>
<proteinExistence type="inferred from homology"/>
<evidence type="ECO:0000259" key="8">
    <source>
        <dbReference type="Pfam" id="PF02729"/>
    </source>
</evidence>
<dbReference type="OrthoDB" id="9802587at2"/>
<gene>
    <name evidence="9" type="primary">argF</name>
    <name evidence="9" type="ORF">Fuma_04374</name>
</gene>
<dbReference type="InterPro" id="IPR006132">
    <property type="entry name" value="Asp/Orn_carbamoyltranf_P-bd"/>
</dbReference>
<evidence type="ECO:0000256" key="5">
    <source>
        <dbReference type="NCBIfam" id="TIGR00658"/>
    </source>
</evidence>